<dbReference type="NCBIfam" id="TIGR02777">
    <property type="entry name" value="LigD_PE_dom"/>
    <property type="match status" value="1"/>
</dbReference>
<dbReference type="InterPro" id="IPR016059">
    <property type="entry name" value="DNA_ligase_ATP-dep_CS"/>
</dbReference>
<dbReference type="PANTHER" id="PTHR45674:SF4">
    <property type="entry name" value="DNA LIGASE 1"/>
    <property type="match status" value="1"/>
</dbReference>
<dbReference type="Gene3D" id="3.30.470.30">
    <property type="entry name" value="DNA ligase/mRNA capping enzyme"/>
    <property type="match status" value="1"/>
</dbReference>
<dbReference type="InterPro" id="IPR012340">
    <property type="entry name" value="NA-bd_OB-fold"/>
</dbReference>
<dbReference type="PROSITE" id="PS50160">
    <property type="entry name" value="DNA_LIGASE_A3"/>
    <property type="match status" value="1"/>
</dbReference>
<dbReference type="EMBL" id="LNQE01001570">
    <property type="protein sequence ID" value="KUG15268.1"/>
    <property type="molecule type" value="Genomic_DNA"/>
</dbReference>
<dbReference type="Pfam" id="PF13298">
    <property type="entry name" value="LigD_N"/>
    <property type="match status" value="1"/>
</dbReference>
<dbReference type="EC" id="6.5.1.1" evidence="4"/>
<dbReference type="GO" id="GO:0005524">
    <property type="term" value="F:ATP binding"/>
    <property type="evidence" value="ECO:0007669"/>
    <property type="project" value="InterPro"/>
</dbReference>
<dbReference type="AlphaFoldDB" id="A0A0W8F2Z0"/>
<dbReference type="CDD" id="cd07971">
    <property type="entry name" value="OBF_DNA_ligase_LigD"/>
    <property type="match status" value="1"/>
</dbReference>
<dbReference type="PANTHER" id="PTHR45674">
    <property type="entry name" value="DNA LIGASE 1/3 FAMILY MEMBER"/>
    <property type="match status" value="1"/>
</dbReference>
<gene>
    <name evidence="4" type="ORF">ASZ90_015086</name>
</gene>
<comment type="similarity">
    <text evidence="1">Belongs to the ATP-dependent DNA ligase family.</text>
</comment>
<dbReference type="Gene3D" id="2.40.50.140">
    <property type="entry name" value="Nucleic acid-binding proteins"/>
    <property type="match status" value="1"/>
</dbReference>
<dbReference type="PROSITE" id="PS00333">
    <property type="entry name" value="DNA_LIGASE_A2"/>
    <property type="match status" value="1"/>
</dbReference>
<evidence type="ECO:0000259" key="3">
    <source>
        <dbReference type="PROSITE" id="PS50160"/>
    </source>
</evidence>
<protein>
    <submittedName>
        <fullName evidence="4">Atp-dependent dna ligase clustered with ku protein, ligd</fullName>
        <ecNumber evidence="4">6.5.1.1</ecNumber>
    </submittedName>
</protein>
<evidence type="ECO:0000256" key="2">
    <source>
        <dbReference type="ARBA" id="ARBA00022598"/>
    </source>
</evidence>
<dbReference type="NCBIfam" id="TIGR02779">
    <property type="entry name" value="NHEJ_ligase_lig"/>
    <property type="match status" value="1"/>
</dbReference>
<dbReference type="InterPro" id="IPR050191">
    <property type="entry name" value="ATP-dep_DNA_ligase"/>
</dbReference>
<dbReference type="InterPro" id="IPR014146">
    <property type="entry name" value="LigD_ligase_dom"/>
</dbReference>
<dbReference type="GO" id="GO:0006310">
    <property type="term" value="P:DNA recombination"/>
    <property type="evidence" value="ECO:0007669"/>
    <property type="project" value="InterPro"/>
</dbReference>
<dbReference type="InterPro" id="IPR012310">
    <property type="entry name" value="DNA_ligase_ATP-dep_cent"/>
</dbReference>
<dbReference type="Pfam" id="PF01068">
    <property type="entry name" value="DNA_ligase_A_M"/>
    <property type="match status" value="1"/>
</dbReference>
<name>A0A0W8F2Z0_9ZZZZ</name>
<keyword evidence="2 4" id="KW-0436">Ligase</keyword>
<dbReference type="GO" id="GO:0006281">
    <property type="term" value="P:DNA repair"/>
    <property type="evidence" value="ECO:0007669"/>
    <property type="project" value="InterPro"/>
</dbReference>
<dbReference type="Pfam" id="PF04679">
    <property type="entry name" value="DNA_ligase_A_C"/>
    <property type="match status" value="1"/>
</dbReference>
<proteinExistence type="inferred from homology"/>
<evidence type="ECO:0000313" key="4">
    <source>
        <dbReference type="EMBL" id="KUG15268.1"/>
    </source>
</evidence>
<dbReference type="CDD" id="cd07906">
    <property type="entry name" value="Adenylation_DNA_ligase_LigD_LigC"/>
    <property type="match status" value="1"/>
</dbReference>
<dbReference type="SUPFAM" id="SSF50249">
    <property type="entry name" value="Nucleic acid-binding proteins"/>
    <property type="match status" value="1"/>
</dbReference>
<dbReference type="GO" id="GO:0003910">
    <property type="term" value="F:DNA ligase (ATP) activity"/>
    <property type="evidence" value="ECO:0007669"/>
    <property type="project" value="UniProtKB-EC"/>
</dbReference>
<sequence length="469" mass="52568">MNERYTPMLARDAPGPFDSPDWLFEIKWDGIRALCTIDGSGAVSLRSRNGQDLSPVFPEIQEIAALAPGSSVLDGELVTMREGRPDFEALMQRAQATRPDAITRMGATIPVTYVVFDFLECRGIPLITLPLTRRKELLVREVREGRHVVLSRPVEERGREYFEVVSSEGIEGIIAKKKTGIYEPGVRSGTWLKIKRILTCDCVVFGSTRGRGERRSTFGALVLGLYDGSTPVYVGKVGTGFSAAVREEILNQLARLPESTPLPGAEAGIRWVVPGLVCEVAYIAVTRAGLLRAPRFLRQRPDKRPEECNINQLQRKNRSMDLDAYHTKRNFHKSPEPEGQIGEGSGHPRFVVQEHRASTHHYDLRLERDGVLVSWAVPKGIPENPGIRNLAIRTEDHPIGYADFEGTIPEGEYGAGTVRIWDRGLYEPLTWSENKIEVIMKGERISGRYILIKFTRAGEKDWLVIKSRD</sequence>
<dbReference type="InterPro" id="IPR014144">
    <property type="entry name" value="LigD_PE_domain"/>
</dbReference>
<organism evidence="4">
    <name type="scientific">hydrocarbon metagenome</name>
    <dbReference type="NCBI Taxonomy" id="938273"/>
    <lineage>
        <taxon>unclassified sequences</taxon>
        <taxon>metagenomes</taxon>
        <taxon>ecological metagenomes</taxon>
    </lineage>
</organism>
<accession>A0A0W8F2Z0</accession>
<dbReference type="SUPFAM" id="SSF56091">
    <property type="entry name" value="DNA ligase/mRNA capping enzyme, catalytic domain"/>
    <property type="match status" value="1"/>
</dbReference>
<dbReference type="Gene3D" id="3.30.1490.70">
    <property type="match status" value="1"/>
</dbReference>
<reference evidence="4" key="1">
    <citation type="journal article" date="2015" name="Proc. Natl. Acad. Sci. U.S.A.">
        <title>Networks of energetic and metabolic interactions define dynamics in microbial communities.</title>
        <authorList>
            <person name="Embree M."/>
            <person name="Liu J.K."/>
            <person name="Al-Bassam M.M."/>
            <person name="Zengler K."/>
        </authorList>
    </citation>
    <scope>NUCLEOTIDE SEQUENCE</scope>
</reference>
<evidence type="ECO:0000256" key="1">
    <source>
        <dbReference type="ARBA" id="ARBA00007572"/>
    </source>
</evidence>
<feature type="domain" description="ATP-dependent DNA ligase family profile" evidence="3">
    <location>
        <begin position="108"/>
        <end position="227"/>
    </location>
</feature>
<dbReference type="InterPro" id="IPR012309">
    <property type="entry name" value="DNA_ligase_ATP-dep_C"/>
</dbReference>
<comment type="caution">
    <text evidence="4">The sequence shown here is derived from an EMBL/GenBank/DDBJ whole genome shotgun (WGS) entry which is preliminary data.</text>
</comment>